<dbReference type="SMART" id="SM00365">
    <property type="entry name" value="LRR_SD22"/>
    <property type="match status" value="3"/>
</dbReference>
<gene>
    <name evidence="7" type="ORF">PVAND_000165</name>
</gene>
<dbReference type="PANTHER" id="PTHR24373:SF275">
    <property type="entry name" value="TIR DOMAIN-CONTAINING PROTEIN"/>
    <property type="match status" value="1"/>
</dbReference>
<keyword evidence="5" id="KW-1133">Transmembrane helix</keyword>
<dbReference type="PANTHER" id="PTHR24373">
    <property type="entry name" value="SLIT RELATED LEUCINE-RICH REPEAT NEURONAL PROTEIN"/>
    <property type="match status" value="1"/>
</dbReference>
<evidence type="ECO:0000256" key="2">
    <source>
        <dbReference type="ARBA" id="ARBA00022729"/>
    </source>
</evidence>
<name>A0A9J6BJH8_POLVA</name>
<dbReference type="Gene3D" id="3.80.10.10">
    <property type="entry name" value="Ribonuclease Inhibitor"/>
    <property type="match status" value="2"/>
</dbReference>
<reference evidence="7" key="1">
    <citation type="submission" date="2021-03" db="EMBL/GenBank/DDBJ databases">
        <title>Chromosome level genome of the anhydrobiotic midge Polypedilum vanderplanki.</title>
        <authorList>
            <person name="Yoshida Y."/>
            <person name="Kikawada T."/>
            <person name="Gusev O."/>
        </authorList>
    </citation>
    <scope>NUCLEOTIDE SEQUENCE</scope>
    <source>
        <strain evidence="7">NIAS01</strain>
        <tissue evidence="7">Whole body or cell culture</tissue>
    </source>
</reference>
<keyword evidence="2 6" id="KW-0732">Signal</keyword>
<dbReference type="SMART" id="SM00369">
    <property type="entry name" value="LRR_TYP"/>
    <property type="match status" value="4"/>
</dbReference>
<protein>
    <submittedName>
        <fullName evidence="7">Uncharacterized protein</fullName>
    </submittedName>
</protein>
<dbReference type="SUPFAM" id="SSF52058">
    <property type="entry name" value="L domain-like"/>
    <property type="match status" value="1"/>
</dbReference>
<keyword evidence="3" id="KW-0677">Repeat</keyword>
<keyword evidence="5" id="KW-0472">Membrane</keyword>
<feature type="signal peptide" evidence="6">
    <location>
        <begin position="1"/>
        <end position="22"/>
    </location>
</feature>
<dbReference type="AlphaFoldDB" id="A0A9J6BJH8"/>
<dbReference type="EMBL" id="JADBJN010000003">
    <property type="protein sequence ID" value="KAG5669874.1"/>
    <property type="molecule type" value="Genomic_DNA"/>
</dbReference>
<proteinExistence type="predicted"/>
<accession>A0A9J6BJH8</accession>
<dbReference type="Pfam" id="PF13855">
    <property type="entry name" value="LRR_8"/>
    <property type="match status" value="1"/>
</dbReference>
<evidence type="ECO:0000313" key="8">
    <source>
        <dbReference type="Proteomes" id="UP001107558"/>
    </source>
</evidence>
<dbReference type="OrthoDB" id="7789470at2759"/>
<dbReference type="InterPro" id="IPR001611">
    <property type="entry name" value="Leu-rich_rpt"/>
</dbReference>
<keyword evidence="4" id="KW-0175">Coiled coil</keyword>
<dbReference type="Proteomes" id="UP001107558">
    <property type="component" value="Chromosome 3"/>
</dbReference>
<feature type="chain" id="PRO_5039937164" evidence="6">
    <location>
        <begin position="23"/>
        <end position="688"/>
    </location>
</feature>
<keyword evidence="5" id="KW-0812">Transmembrane</keyword>
<evidence type="ECO:0000313" key="7">
    <source>
        <dbReference type="EMBL" id="KAG5669874.1"/>
    </source>
</evidence>
<comment type="caution">
    <text evidence="7">The sequence shown here is derived from an EMBL/GenBank/DDBJ whole genome shotgun (WGS) entry which is preliminary data.</text>
</comment>
<evidence type="ECO:0000256" key="5">
    <source>
        <dbReference type="SAM" id="Phobius"/>
    </source>
</evidence>
<feature type="coiled-coil region" evidence="4">
    <location>
        <begin position="555"/>
        <end position="587"/>
    </location>
</feature>
<evidence type="ECO:0000256" key="6">
    <source>
        <dbReference type="SAM" id="SignalP"/>
    </source>
</evidence>
<keyword evidence="8" id="KW-1185">Reference proteome</keyword>
<organism evidence="7 8">
    <name type="scientific">Polypedilum vanderplanki</name>
    <name type="common">Sleeping chironomid midge</name>
    <dbReference type="NCBI Taxonomy" id="319348"/>
    <lineage>
        <taxon>Eukaryota</taxon>
        <taxon>Metazoa</taxon>
        <taxon>Ecdysozoa</taxon>
        <taxon>Arthropoda</taxon>
        <taxon>Hexapoda</taxon>
        <taxon>Insecta</taxon>
        <taxon>Pterygota</taxon>
        <taxon>Neoptera</taxon>
        <taxon>Endopterygota</taxon>
        <taxon>Diptera</taxon>
        <taxon>Nematocera</taxon>
        <taxon>Chironomoidea</taxon>
        <taxon>Chironomidae</taxon>
        <taxon>Chironominae</taxon>
        <taxon>Polypedilum</taxon>
        <taxon>Polypedilum</taxon>
    </lineage>
</organism>
<dbReference type="PROSITE" id="PS51450">
    <property type="entry name" value="LRR"/>
    <property type="match status" value="3"/>
</dbReference>
<evidence type="ECO:0000256" key="3">
    <source>
        <dbReference type="ARBA" id="ARBA00022737"/>
    </source>
</evidence>
<sequence length="688" mass="79602">MKEFKNIIFVLWLFMSHKKVITANFEDFFENFECEGEICYIYDISSTENLEEICSNLRINTFEYYKNTDSCHYYGSAYCETIRYKFQSYERVVFRNSKFKKFPSAEFSSFNHIKSLSAVNVGLTEINRSLVFLHLVSLEKLILQNNQIENIDVLAFHDSNENLTSINLSYNKLREIHDSIFNAIGNSKEAELLLNFNGIERIISTGSISKKSNQKFKFIDLTNNKLKNFIFNCTNIDTLDLSENQLEEFEIRNCSVNSLNLNNNNIRYLHFENLSTLRISNNKILQNLTLNVDKLRILEMKNLPAKIMSYEILKKAKKLENLDLAGTFFGQAKIETFSEMILLKNLNLSKTGMSHIEYGMFSHQSEVENFDISYNNLGFLDINMLSSMKNLQKLSISGNNLTKLESIDFIEKFFPSLVEVRIDENQWNCSYLANLMKVLNDKSINIAKPNIVVKNSPNVLGIKCITTAQVKIQPININDVNQTISIKLNEIIEQINDERTNRNNHKFDLDVIKSEIFNIQKEILEMKTKILSNQMTAIGSNNRKESNSSVDMKTIKHMIEELNNFTLEKQKLANDQILVKISELQNQILKSSIEQNNFLHKKEMPEILSKIESKNYQSLENHSQSNNSTSATEILLTIMLTSFLLIGIIYLYSKIKQTLYRTSNLMSVRARSTNTLNTTVEIPFGDRN</sequence>
<dbReference type="InterPro" id="IPR003591">
    <property type="entry name" value="Leu-rich_rpt_typical-subtyp"/>
</dbReference>
<feature type="transmembrane region" description="Helical" evidence="5">
    <location>
        <begin position="634"/>
        <end position="652"/>
    </location>
</feature>
<evidence type="ECO:0000256" key="1">
    <source>
        <dbReference type="ARBA" id="ARBA00022614"/>
    </source>
</evidence>
<dbReference type="InterPro" id="IPR050328">
    <property type="entry name" value="Dev_Immune_Receptor"/>
</dbReference>
<dbReference type="InterPro" id="IPR032675">
    <property type="entry name" value="LRR_dom_sf"/>
</dbReference>
<keyword evidence="1" id="KW-0433">Leucine-rich repeat</keyword>
<evidence type="ECO:0000256" key="4">
    <source>
        <dbReference type="SAM" id="Coils"/>
    </source>
</evidence>